<dbReference type="CDD" id="cd07332">
    <property type="entry name" value="M48C_Oma1_like"/>
    <property type="match status" value="1"/>
</dbReference>
<protein>
    <submittedName>
        <fullName evidence="9">Peptidase M48 Ste24p</fullName>
    </submittedName>
</protein>
<reference evidence="9 10" key="1">
    <citation type="submission" date="2015-01" db="EMBL/GenBank/DDBJ databases">
        <authorList>
            <person name="Xiang T."/>
            <person name="Song Y."/>
            <person name="Huang L."/>
            <person name="Wang B."/>
            <person name="Wu P."/>
        </authorList>
    </citation>
    <scope>NUCLEOTIDE SEQUENCE [LARGE SCALE GENOMIC DNA]</scope>
    <source>
        <strain evidence="9 10">CcD38</strain>
    </source>
</reference>
<dbReference type="InterPro" id="IPR051156">
    <property type="entry name" value="Mito/Outer_Membr_Metalloprot"/>
</dbReference>
<dbReference type="InterPro" id="IPR001915">
    <property type="entry name" value="Peptidase_M48"/>
</dbReference>
<accession>A0A0B7ICH1</accession>
<keyword evidence="7" id="KW-0472">Membrane</keyword>
<dbReference type="PANTHER" id="PTHR22726">
    <property type="entry name" value="METALLOENDOPEPTIDASE OMA1"/>
    <property type="match status" value="1"/>
</dbReference>
<dbReference type="PANTHER" id="PTHR22726:SF1">
    <property type="entry name" value="METALLOENDOPEPTIDASE OMA1, MITOCHONDRIAL"/>
    <property type="match status" value="1"/>
</dbReference>
<evidence type="ECO:0000259" key="8">
    <source>
        <dbReference type="Pfam" id="PF01435"/>
    </source>
</evidence>
<organism evidence="9 10">
    <name type="scientific">Capnocytophaga canis</name>
    <dbReference type="NCBI Taxonomy" id="1848903"/>
    <lineage>
        <taxon>Bacteria</taxon>
        <taxon>Pseudomonadati</taxon>
        <taxon>Bacteroidota</taxon>
        <taxon>Flavobacteriia</taxon>
        <taxon>Flavobacteriales</taxon>
        <taxon>Flavobacteriaceae</taxon>
        <taxon>Capnocytophaga</taxon>
    </lineage>
</organism>
<dbReference type="Proteomes" id="UP000045051">
    <property type="component" value="Unassembled WGS sequence"/>
</dbReference>
<keyword evidence="5 6" id="KW-0482">Metalloprotease</keyword>
<keyword evidence="7" id="KW-1133">Transmembrane helix</keyword>
<keyword evidence="4 6" id="KW-0862">Zinc</keyword>
<dbReference type="Gene3D" id="3.30.2010.10">
    <property type="entry name" value="Metalloproteases ('zincins'), catalytic domain"/>
    <property type="match status" value="1"/>
</dbReference>
<evidence type="ECO:0000256" key="7">
    <source>
        <dbReference type="SAM" id="Phobius"/>
    </source>
</evidence>
<sequence>MIGRLIFRGLAVFGVFFISWLLLAQINWIGVFNFLPNNSKYLHKIEEKLGEVTLADFKRYNSELENVFVSKTIDSIVTKICTANGIVKDSLNVYIFSNSEVNAFALPDNQMVIYTGLIQKTENPEALAGVIAHELAHIQKDHVMQSLKKEIGLGVLFTVLTGQSDYTLISEISKMLVSSSFSRKMEKEADLLGVEYLINAQIDPVPFADLTSNLNDIEFKALKWINSHPMSEERSKYIMKVVDNKDFTFRKLVHTSTWEKIKEQINSDL</sequence>
<evidence type="ECO:0000256" key="5">
    <source>
        <dbReference type="ARBA" id="ARBA00023049"/>
    </source>
</evidence>
<dbReference type="AlphaFoldDB" id="A0A0B7ICH1"/>
<gene>
    <name evidence="9" type="ORF">CCAND38_80118</name>
</gene>
<comment type="cofactor">
    <cofactor evidence="6">
        <name>Zn(2+)</name>
        <dbReference type="ChEBI" id="CHEBI:29105"/>
    </cofactor>
    <text evidence="6">Binds 1 zinc ion per subunit.</text>
</comment>
<keyword evidence="10" id="KW-1185">Reference proteome</keyword>
<dbReference type="Pfam" id="PF01435">
    <property type="entry name" value="Peptidase_M48"/>
    <property type="match status" value="1"/>
</dbReference>
<comment type="similarity">
    <text evidence="6">Belongs to the peptidase M48 family.</text>
</comment>
<keyword evidence="1 6" id="KW-0645">Protease</keyword>
<feature type="transmembrane region" description="Helical" evidence="7">
    <location>
        <begin position="12"/>
        <end position="35"/>
    </location>
</feature>
<keyword evidence="7" id="KW-0812">Transmembrane</keyword>
<dbReference type="GO" id="GO:0046872">
    <property type="term" value="F:metal ion binding"/>
    <property type="evidence" value="ECO:0007669"/>
    <property type="project" value="UniProtKB-KW"/>
</dbReference>
<evidence type="ECO:0000256" key="3">
    <source>
        <dbReference type="ARBA" id="ARBA00022801"/>
    </source>
</evidence>
<keyword evidence="2" id="KW-0479">Metal-binding</keyword>
<dbReference type="EMBL" id="CDOI01000195">
    <property type="protein sequence ID" value="CEN49465.1"/>
    <property type="molecule type" value="Genomic_DNA"/>
</dbReference>
<keyword evidence="3 6" id="KW-0378">Hydrolase</keyword>
<dbReference type="RefSeq" id="WP_052458240.1">
    <property type="nucleotide sequence ID" value="NZ_BOQK01000009.1"/>
</dbReference>
<dbReference type="GO" id="GO:0004222">
    <property type="term" value="F:metalloendopeptidase activity"/>
    <property type="evidence" value="ECO:0007669"/>
    <property type="project" value="InterPro"/>
</dbReference>
<evidence type="ECO:0000256" key="2">
    <source>
        <dbReference type="ARBA" id="ARBA00022723"/>
    </source>
</evidence>
<proteinExistence type="inferred from homology"/>
<evidence type="ECO:0000256" key="1">
    <source>
        <dbReference type="ARBA" id="ARBA00022670"/>
    </source>
</evidence>
<evidence type="ECO:0000313" key="10">
    <source>
        <dbReference type="Proteomes" id="UP000045051"/>
    </source>
</evidence>
<evidence type="ECO:0000256" key="6">
    <source>
        <dbReference type="RuleBase" id="RU003983"/>
    </source>
</evidence>
<evidence type="ECO:0000313" key="9">
    <source>
        <dbReference type="EMBL" id="CEN49465.1"/>
    </source>
</evidence>
<dbReference type="GO" id="GO:0016020">
    <property type="term" value="C:membrane"/>
    <property type="evidence" value="ECO:0007669"/>
    <property type="project" value="TreeGrafter"/>
</dbReference>
<name>A0A0B7ICH1_9FLAO</name>
<evidence type="ECO:0000256" key="4">
    <source>
        <dbReference type="ARBA" id="ARBA00022833"/>
    </source>
</evidence>
<feature type="domain" description="Peptidase M48" evidence="8">
    <location>
        <begin position="72"/>
        <end position="238"/>
    </location>
</feature>
<dbReference type="GO" id="GO:0051603">
    <property type="term" value="P:proteolysis involved in protein catabolic process"/>
    <property type="evidence" value="ECO:0007669"/>
    <property type="project" value="TreeGrafter"/>
</dbReference>